<dbReference type="EMBL" id="UOEK01000537">
    <property type="protein sequence ID" value="VAW09236.1"/>
    <property type="molecule type" value="Genomic_DNA"/>
</dbReference>
<name>A0A3B0TQ90_9ZZZZ</name>
<organism evidence="1">
    <name type="scientific">hydrothermal vent metagenome</name>
    <dbReference type="NCBI Taxonomy" id="652676"/>
    <lineage>
        <taxon>unclassified sequences</taxon>
        <taxon>metagenomes</taxon>
        <taxon>ecological metagenomes</taxon>
    </lineage>
</organism>
<dbReference type="PROSITE" id="PS51257">
    <property type="entry name" value="PROKAR_LIPOPROTEIN"/>
    <property type="match status" value="1"/>
</dbReference>
<protein>
    <submittedName>
        <fullName evidence="1">Uncharacterized protein</fullName>
    </submittedName>
</protein>
<sequence>MKLPRLLGMLSLLLLVFAACSNSDEAISSTVSPTLTTLAPAQTGVEDAVVVTTTSTTFAIPDEIGYSIVKRIDGADGDIVVVLLDPTTYTSLTDIDLLGITQDVIEAFPPILEAHIVDTQEAADAVLAEDPTDEQKAALAENYLLALEDGIKVTFLGPFASFGTDLLGS</sequence>
<gene>
    <name evidence="1" type="ORF">MNBD_ACTINO02-1619</name>
</gene>
<reference evidence="1" key="1">
    <citation type="submission" date="2018-06" db="EMBL/GenBank/DDBJ databases">
        <authorList>
            <person name="Zhirakovskaya E."/>
        </authorList>
    </citation>
    <scope>NUCLEOTIDE SEQUENCE</scope>
</reference>
<proteinExistence type="predicted"/>
<evidence type="ECO:0000313" key="1">
    <source>
        <dbReference type="EMBL" id="VAW09236.1"/>
    </source>
</evidence>
<dbReference type="AlphaFoldDB" id="A0A3B0TQ90"/>
<accession>A0A3B0TQ90</accession>